<sequence length="211" mass="22681">MSHYVSKFIDSISDGSASTPFNTVNGGYSRGHGQVQGQTQVLLLRQSPFDPNLILIHPSGYPVEAPPLYTAISSQERVSVYRGAINPANLMGVGSRKSISLYGHGGCTIAVKTDHLSGDFKLKYPPGGKGSLKWKTDSMSFSSSSSLKLVDGSGQKIARLKKHSSEKRLEIYVPCDEHFLNVVILSGLAVRLGAKKNDRDALEVVQAMSGS</sequence>
<dbReference type="AlphaFoldDB" id="A0A0D2BBR6"/>
<protein>
    <submittedName>
        <fullName evidence="1">Uncharacterized protein</fullName>
    </submittedName>
</protein>
<name>A0A0D2BBR6_9EURO</name>
<dbReference type="VEuPathDB" id="FungiDB:PV08_06501"/>
<dbReference type="OrthoDB" id="4725912at2759"/>
<accession>A0A0D2BBR6</accession>
<gene>
    <name evidence="1" type="ORF">PV08_06501</name>
</gene>
<dbReference type="HOGENOM" id="CLU_088300_1_0_1"/>
<evidence type="ECO:0000313" key="2">
    <source>
        <dbReference type="Proteomes" id="UP000053328"/>
    </source>
</evidence>
<evidence type="ECO:0000313" key="1">
    <source>
        <dbReference type="EMBL" id="KIW16448.1"/>
    </source>
</evidence>
<dbReference type="EMBL" id="KN847495">
    <property type="protein sequence ID" value="KIW16448.1"/>
    <property type="molecule type" value="Genomic_DNA"/>
</dbReference>
<reference evidence="1 2" key="1">
    <citation type="submission" date="2015-01" db="EMBL/GenBank/DDBJ databases">
        <title>The Genome Sequence of Exophiala spinifera CBS89968.</title>
        <authorList>
            <consortium name="The Broad Institute Genomics Platform"/>
            <person name="Cuomo C."/>
            <person name="de Hoog S."/>
            <person name="Gorbushina A."/>
            <person name="Stielow B."/>
            <person name="Teixiera M."/>
            <person name="Abouelleil A."/>
            <person name="Chapman S.B."/>
            <person name="Priest M."/>
            <person name="Young S.K."/>
            <person name="Wortman J."/>
            <person name="Nusbaum C."/>
            <person name="Birren B."/>
        </authorList>
    </citation>
    <scope>NUCLEOTIDE SEQUENCE [LARGE SCALE GENOMIC DNA]</scope>
    <source>
        <strain evidence="1 2">CBS 89968</strain>
    </source>
</reference>
<dbReference type="RefSeq" id="XP_016236664.1">
    <property type="nucleotide sequence ID" value="XM_016380837.1"/>
</dbReference>
<proteinExistence type="predicted"/>
<dbReference type="Proteomes" id="UP000053328">
    <property type="component" value="Unassembled WGS sequence"/>
</dbReference>
<organism evidence="1 2">
    <name type="scientific">Exophiala spinifera</name>
    <dbReference type="NCBI Taxonomy" id="91928"/>
    <lineage>
        <taxon>Eukaryota</taxon>
        <taxon>Fungi</taxon>
        <taxon>Dikarya</taxon>
        <taxon>Ascomycota</taxon>
        <taxon>Pezizomycotina</taxon>
        <taxon>Eurotiomycetes</taxon>
        <taxon>Chaetothyriomycetidae</taxon>
        <taxon>Chaetothyriales</taxon>
        <taxon>Herpotrichiellaceae</taxon>
        <taxon>Exophiala</taxon>
    </lineage>
</organism>
<keyword evidence="2" id="KW-1185">Reference proteome</keyword>
<dbReference type="GeneID" id="27333584"/>